<evidence type="ECO:0000259" key="2">
    <source>
        <dbReference type="Pfam" id="PF20231"/>
    </source>
</evidence>
<dbReference type="HOGENOM" id="CLU_006728_0_0_1"/>
<dbReference type="InParanoid" id="A0A067PGK2"/>
<organism evidence="3 4">
    <name type="scientific">Jaapia argillacea MUCL 33604</name>
    <dbReference type="NCBI Taxonomy" id="933084"/>
    <lineage>
        <taxon>Eukaryota</taxon>
        <taxon>Fungi</taxon>
        <taxon>Dikarya</taxon>
        <taxon>Basidiomycota</taxon>
        <taxon>Agaricomycotina</taxon>
        <taxon>Agaricomycetes</taxon>
        <taxon>Agaricomycetidae</taxon>
        <taxon>Jaapiales</taxon>
        <taxon>Jaapiaceae</taxon>
        <taxon>Jaapia</taxon>
    </lineage>
</organism>
<sequence length="714" mass="80964">MPSVLGFNHLMADQTAALNPLCMLIQQHLITEAEAAVKPGNGLHIIAVSKMGKRQLEWRDVGTSMLGDVQAVLKTFQPLTWEYVMQIAGRKPRMRDGKLQITMHILSILNYSQTEGAKCIPMMYGLLYWACRAHTTLYRVGSRIGLVPSYSTVCQCLVTLSKQEAKLVLDLGQDPARKLMLRMDNVQRYVKAWQSGIGRACKMLKGMAATAVEIMDCNPIAWDLDDKLVWLRKQEQLTVALLTELRKHVKMLYKTRVKKRAPIECRKTNVHPLATSKKDKNITTELKDALVDFLGQLGQKDGQYNKCLILVGGDGLMYEKIIQIKQYLQFHDDAFKTFDVVEPMLELWHTEWTDLSRIHETHWGDPLMKDPLLLGHSATAIGWKTPPNLSKVEYYPSIQLTYLVLDCRMLDCWRNHFGVTDLFDHFRKLKATDQLPTIEEFEKAAKILHRMFSSQRGYDQALREELRSPWSPPEQQNTAKSKPTKNPRKRKGKGKKSSKPEVTSSKDCGKPGPVGDTEPQSAKQAKGGKSRGKAKAKEKGKVKVVASQGDGDDREVLREAAAAVVSGDTGWVYECLKVMLFTFAGSTHTKYMGYLLKTITSLELECSDALRDAFMDNWVVNVKGQEGCNIEGDLMQEHFNLDLEEQVDRKDIDFNNLFMTDVTSQNLHHLSHIKSEIEEGLGLKAHTTKHTSPHLRPEVKVLLDLYQSEELHCW</sequence>
<evidence type="ECO:0000256" key="1">
    <source>
        <dbReference type="SAM" id="MobiDB-lite"/>
    </source>
</evidence>
<dbReference type="Pfam" id="PF20231">
    <property type="entry name" value="DUF6589"/>
    <property type="match status" value="1"/>
</dbReference>
<proteinExistence type="predicted"/>
<evidence type="ECO:0000313" key="3">
    <source>
        <dbReference type="EMBL" id="KDQ52935.1"/>
    </source>
</evidence>
<dbReference type="EMBL" id="KL197737">
    <property type="protein sequence ID" value="KDQ52935.1"/>
    <property type="molecule type" value="Genomic_DNA"/>
</dbReference>
<dbReference type="AlphaFoldDB" id="A0A067PGK2"/>
<evidence type="ECO:0000313" key="4">
    <source>
        <dbReference type="Proteomes" id="UP000027265"/>
    </source>
</evidence>
<name>A0A067PGK2_9AGAM</name>
<gene>
    <name evidence="3" type="ORF">JAAARDRAFT_50112</name>
</gene>
<keyword evidence="4" id="KW-1185">Reference proteome</keyword>
<dbReference type="Proteomes" id="UP000027265">
    <property type="component" value="Unassembled WGS sequence"/>
</dbReference>
<feature type="compositionally biased region" description="Basic residues" evidence="1">
    <location>
        <begin position="482"/>
        <end position="497"/>
    </location>
</feature>
<protein>
    <recommendedName>
        <fullName evidence="2">DUF6589 domain-containing protein</fullName>
    </recommendedName>
</protein>
<reference evidence="4" key="1">
    <citation type="journal article" date="2014" name="Proc. Natl. Acad. Sci. U.S.A.">
        <title>Extensive sampling of basidiomycete genomes demonstrates inadequacy of the white-rot/brown-rot paradigm for wood decay fungi.</title>
        <authorList>
            <person name="Riley R."/>
            <person name="Salamov A.A."/>
            <person name="Brown D.W."/>
            <person name="Nagy L.G."/>
            <person name="Floudas D."/>
            <person name="Held B.W."/>
            <person name="Levasseur A."/>
            <person name="Lombard V."/>
            <person name="Morin E."/>
            <person name="Otillar R."/>
            <person name="Lindquist E.A."/>
            <person name="Sun H."/>
            <person name="LaButti K.M."/>
            <person name="Schmutz J."/>
            <person name="Jabbour D."/>
            <person name="Luo H."/>
            <person name="Baker S.E."/>
            <person name="Pisabarro A.G."/>
            <person name="Walton J.D."/>
            <person name="Blanchette R.A."/>
            <person name="Henrissat B."/>
            <person name="Martin F."/>
            <person name="Cullen D."/>
            <person name="Hibbett D.S."/>
            <person name="Grigoriev I.V."/>
        </authorList>
    </citation>
    <scope>NUCLEOTIDE SEQUENCE [LARGE SCALE GENOMIC DNA]</scope>
    <source>
        <strain evidence="4">MUCL 33604</strain>
    </source>
</reference>
<feature type="domain" description="DUF6589" evidence="2">
    <location>
        <begin position="239"/>
        <end position="690"/>
    </location>
</feature>
<dbReference type="STRING" id="933084.A0A067PGK2"/>
<feature type="region of interest" description="Disordered" evidence="1">
    <location>
        <begin position="459"/>
        <end position="552"/>
    </location>
</feature>
<dbReference type="OrthoDB" id="3256296at2759"/>
<dbReference type="InterPro" id="IPR046496">
    <property type="entry name" value="DUF6589"/>
</dbReference>
<accession>A0A067PGK2</accession>